<name>A0A645FB83_9ZZZZ</name>
<dbReference type="EMBL" id="VSSQ01055936">
    <property type="protein sequence ID" value="MPN09814.1"/>
    <property type="molecule type" value="Genomic_DNA"/>
</dbReference>
<gene>
    <name evidence="1" type="ORF">SDC9_157106</name>
</gene>
<accession>A0A645FB83</accession>
<sequence length="147" mass="15995">MNDALLVGSHPYIRIDPKPNGTETVWIRGTKTKVDYPHINFDEMPHSNSLYDQIQSRFNHYQLSDDAYNAVKDLKSAGKKVRVAGKELLVAGIALDALELGTMIDADLKDADRKIGKKTLSTAVGIGGAFGGDALGQYVVDITCTED</sequence>
<reference evidence="1" key="1">
    <citation type="submission" date="2019-08" db="EMBL/GenBank/DDBJ databases">
        <authorList>
            <person name="Kucharzyk K."/>
            <person name="Murdoch R.W."/>
            <person name="Higgins S."/>
            <person name="Loffler F."/>
        </authorList>
    </citation>
    <scope>NUCLEOTIDE SEQUENCE</scope>
</reference>
<dbReference type="AlphaFoldDB" id="A0A645FB83"/>
<organism evidence="1">
    <name type="scientific">bioreactor metagenome</name>
    <dbReference type="NCBI Taxonomy" id="1076179"/>
    <lineage>
        <taxon>unclassified sequences</taxon>
        <taxon>metagenomes</taxon>
        <taxon>ecological metagenomes</taxon>
    </lineage>
</organism>
<evidence type="ECO:0000313" key="1">
    <source>
        <dbReference type="EMBL" id="MPN09814.1"/>
    </source>
</evidence>
<proteinExistence type="predicted"/>
<comment type="caution">
    <text evidence="1">The sequence shown here is derived from an EMBL/GenBank/DDBJ whole genome shotgun (WGS) entry which is preliminary data.</text>
</comment>
<protein>
    <submittedName>
        <fullName evidence="1">Uncharacterized protein</fullName>
    </submittedName>
</protein>